<sequence>MKESIGNETKERDIMEQENDHIVNQLDWWRQSKEQPKQIIPNLLKIVPSISKPLELELKPSPNHLIYEYLGRKNTLPVFFAAHLDAK</sequence>
<proteinExistence type="predicted"/>
<comment type="caution">
    <text evidence="1">The sequence shown here is derived from an EMBL/GenBank/DDBJ whole genome shotgun (WGS) entry which is preliminary data.</text>
</comment>
<dbReference type="Proteomes" id="UP000325315">
    <property type="component" value="Unassembled WGS sequence"/>
</dbReference>
<accession>A0A5B6WQ04</accession>
<protein>
    <submittedName>
        <fullName evidence="1">Uncharacterized protein</fullName>
    </submittedName>
</protein>
<dbReference type="EMBL" id="SMMG02000002">
    <property type="protein sequence ID" value="KAA3483037.1"/>
    <property type="molecule type" value="Genomic_DNA"/>
</dbReference>
<organism evidence="1 2">
    <name type="scientific">Gossypium australe</name>
    <dbReference type="NCBI Taxonomy" id="47621"/>
    <lineage>
        <taxon>Eukaryota</taxon>
        <taxon>Viridiplantae</taxon>
        <taxon>Streptophyta</taxon>
        <taxon>Embryophyta</taxon>
        <taxon>Tracheophyta</taxon>
        <taxon>Spermatophyta</taxon>
        <taxon>Magnoliopsida</taxon>
        <taxon>eudicotyledons</taxon>
        <taxon>Gunneridae</taxon>
        <taxon>Pentapetalae</taxon>
        <taxon>rosids</taxon>
        <taxon>malvids</taxon>
        <taxon>Malvales</taxon>
        <taxon>Malvaceae</taxon>
        <taxon>Malvoideae</taxon>
        <taxon>Gossypium</taxon>
    </lineage>
</organism>
<evidence type="ECO:0000313" key="2">
    <source>
        <dbReference type="Proteomes" id="UP000325315"/>
    </source>
</evidence>
<dbReference type="AlphaFoldDB" id="A0A5B6WQ04"/>
<reference evidence="2" key="1">
    <citation type="journal article" date="2019" name="Plant Biotechnol. J.">
        <title>Genome sequencing of the Australian wild diploid species Gossypium australe highlights disease resistance and delayed gland morphogenesis.</title>
        <authorList>
            <person name="Cai Y."/>
            <person name="Cai X."/>
            <person name="Wang Q."/>
            <person name="Wang P."/>
            <person name="Zhang Y."/>
            <person name="Cai C."/>
            <person name="Xu Y."/>
            <person name="Wang K."/>
            <person name="Zhou Z."/>
            <person name="Wang C."/>
            <person name="Geng S."/>
            <person name="Li B."/>
            <person name="Dong Q."/>
            <person name="Hou Y."/>
            <person name="Wang H."/>
            <person name="Ai P."/>
            <person name="Liu Z."/>
            <person name="Yi F."/>
            <person name="Sun M."/>
            <person name="An G."/>
            <person name="Cheng J."/>
            <person name="Zhang Y."/>
            <person name="Shi Q."/>
            <person name="Xie Y."/>
            <person name="Shi X."/>
            <person name="Chang Y."/>
            <person name="Huang F."/>
            <person name="Chen Y."/>
            <person name="Hong S."/>
            <person name="Mi L."/>
            <person name="Sun Q."/>
            <person name="Zhang L."/>
            <person name="Zhou B."/>
            <person name="Peng R."/>
            <person name="Zhang X."/>
            <person name="Liu F."/>
        </authorList>
    </citation>
    <scope>NUCLEOTIDE SEQUENCE [LARGE SCALE GENOMIC DNA]</scope>
    <source>
        <strain evidence="2">cv. PA1801</strain>
    </source>
</reference>
<keyword evidence="2" id="KW-1185">Reference proteome</keyword>
<gene>
    <name evidence="1" type="ORF">EPI10_005235</name>
</gene>
<name>A0A5B6WQ04_9ROSI</name>
<evidence type="ECO:0000313" key="1">
    <source>
        <dbReference type="EMBL" id="KAA3483037.1"/>
    </source>
</evidence>